<dbReference type="AlphaFoldDB" id="F8LFH4"/>
<proteinExistence type="predicted"/>
<evidence type="ECO:0000313" key="2">
    <source>
        <dbReference type="EMBL" id="CCB92247.1"/>
    </source>
</evidence>
<feature type="transmembrane region" description="Helical" evidence="1">
    <location>
        <begin position="12"/>
        <end position="38"/>
    </location>
</feature>
<feature type="transmembrane region" description="Helical" evidence="1">
    <location>
        <begin position="108"/>
        <end position="126"/>
    </location>
</feature>
<accession>F8LFH4</accession>
<name>F8LFH4_9BACT</name>
<gene>
    <name evidence="2" type="ORF">WCH_CA13820</name>
</gene>
<keyword evidence="1" id="KW-1133">Transmembrane helix</keyword>
<reference evidence="2" key="1">
    <citation type="submission" date="2011-05" db="EMBL/GenBank/DDBJ databases">
        <title>Unity in variety -- the pan-genome of the Chlamydiae.</title>
        <authorList>
            <person name="Collingro A."/>
            <person name="Tischler P."/>
            <person name="Weinmaier T."/>
            <person name="Penz T."/>
            <person name="Heinz E."/>
            <person name="Brunham R.C."/>
            <person name="Read T.D."/>
            <person name="Bavoil P.M."/>
            <person name="Sachse K."/>
            <person name="Kahane S."/>
            <person name="Friedman M.G."/>
            <person name="Rattei T."/>
            <person name="Myers G.S.A."/>
            <person name="Horn M."/>
        </authorList>
    </citation>
    <scope>NUCLEOTIDE SEQUENCE</scope>
    <source>
        <strain evidence="2">2032/99</strain>
    </source>
</reference>
<dbReference type="EMBL" id="FR872662">
    <property type="protein sequence ID" value="CCB92247.1"/>
    <property type="molecule type" value="Genomic_DNA"/>
</dbReference>
<keyword evidence="1" id="KW-0812">Transmembrane</keyword>
<feature type="transmembrane region" description="Helical" evidence="1">
    <location>
        <begin position="44"/>
        <end position="63"/>
    </location>
</feature>
<evidence type="ECO:0000256" key="1">
    <source>
        <dbReference type="SAM" id="Phobius"/>
    </source>
</evidence>
<protein>
    <submittedName>
        <fullName evidence="2">Uncharacterized protein</fullName>
    </submittedName>
</protein>
<sequence>MEIGGETMKYLKAFVAGIVIPATILQIATLIEFFIGWPPIKQSYFFHQLPIVWAVWNVVYVAYGNRIWPANKVLAYLLHGAVLGVILLIPALFFAIPKILGFTGEAQYIPIGLVPIAYALIWAFGVRPLNRVFGIE</sequence>
<keyword evidence="1" id="KW-0472">Membrane</keyword>
<organism evidence="2">
    <name type="scientific">Waddlia chondrophila 2032/99</name>
    <dbReference type="NCBI Taxonomy" id="765953"/>
    <lineage>
        <taxon>Bacteria</taxon>
        <taxon>Pseudomonadati</taxon>
        <taxon>Chlamydiota</taxon>
        <taxon>Chlamydiia</taxon>
        <taxon>Parachlamydiales</taxon>
        <taxon>Waddliaceae</taxon>
        <taxon>Waddlia</taxon>
    </lineage>
</organism>
<feature type="transmembrane region" description="Helical" evidence="1">
    <location>
        <begin position="75"/>
        <end position="96"/>
    </location>
</feature>